<sequence>MLSLQRTGYPAPAATNSNTPLFLTSEFQGMAKLLADTNSLPMLSGFLTGVVGTNSAMAGYPYVSILRHNLRLDRNDVEKLTNCKHGHYNRTWMTEVLYRALLQITQEYSVSGPQLKQLAHCCASKIHKLHSKSPVYNFSSPASLACVQELSSYLQRVGINRHLGIDVITENSLKVLDDLSRYFALKMRQEFCLLLTFYGASYDKLPHACLSAELVRRILHVNGKAVQTPVRNLSAQESTARQLVSEAITTHLERTKKRLEHAEVIVNRRHPWYMLHRKLVQCFYAVFTLPKLREDYIALKRLDAVYKDSIMYGDCARFFESLRSIKLLNVDRYKNRPALVVALRTAQSSYKVASHTAYMAAVRSCASQPQPTPLHRLTSTGPKRDGVLAFAHQKVRTKISTASRWLKQQARTAWHTSRQDVGRHYPTIEAANTYGQLPQSRVHAHNSAKDDGVIAVSRSCPSNDNFRPRVSALLAHLLKLLSRKRQCRTSSLVALNSCYTNGVEHMLARTPKTSANRKVRRPVGTYTSRYLRENQKTHTLLGAGGPRNLYAACTNRVPGHDGAPTSTNHAHKHKFRAVLPVCSSTRRYSPRHIGNLEHRFGDDRRFAVSNPEGKCGLYQGGDARKTDNVSAPTVATKLSQTGCSHKKCGAGNTSKRCMLPLKPETAASINTLSSNDNCVSESDTASSVQWRHGKAKRGVVRALKKRLLRAALCVTRAGEAELSGSDTHSKAHEYLSHYVARKSRACEGSDLSLHSSRPSLPPTANKVGTCATLCCMRGATSEYESTDSSCSLTSLDDEHASPRNFDR</sequence>
<evidence type="ECO:0000313" key="2">
    <source>
        <dbReference type="EMBL" id="ACZ48769.1"/>
    </source>
</evidence>
<organism evidence="2 3">
    <name type="scientific">Anaplasma centrale (strain Israel)</name>
    <name type="common">Anaplasma marginale subsp. centrale (strain Israel)</name>
    <dbReference type="NCBI Taxonomy" id="574556"/>
    <lineage>
        <taxon>Bacteria</taxon>
        <taxon>Pseudomonadati</taxon>
        <taxon>Pseudomonadota</taxon>
        <taxon>Alphaproteobacteria</taxon>
        <taxon>Rickettsiales</taxon>
        <taxon>Anaplasmataceae</taxon>
        <taxon>Anaplasma</taxon>
    </lineage>
</organism>
<feature type="region of interest" description="Disordered" evidence="1">
    <location>
        <begin position="785"/>
        <end position="807"/>
    </location>
</feature>
<keyword evidence="3" id="KW-1185">Reference proteome</keyword>
<evidence type="ECO:0000256" key="1">
    <source>
        <dbReference type="SAM" id="MobiDB-lite"/>
    </source>
</evidence>
<dbReference type="EMBL" id="CP001759">
    <property type="protein sequence ID" value="ACZ48769.1"/>
    <property type="molecule type" value="Genomic_DNA"/>
</dbReference>
<gene>
    <name evidence="2" type="ordered locus">ACIS_00059</name>
</gene>
<evidence type="ECO:0000313" key="3">
    <source>
        <dbReference type="Proteomes" id="UP000000630"/>
    </source>
</evidence>
<dbReference type="HOGENOM" id="CLU_349052_0_0_5"/>
<dbReference type="OrthoDB" id="9950915at2"/>
<protein>
    <submittedName>
        <fullName evidence="2">Uncharacterized protein</fullName>
    </submittedName>
</protein>
<dbReference type="KEGG" id="acn:ACIS_00059"/>
<feature type="compositionally biased region" description="Basic and acidic residues" evidence="1">
    <location>
        <begin position="796"/>
        <end position="807"/>
    </location>
</feature>
<dbReference type="RefSeq" id="WP_012880257.1">
    <property type="nucleotide sequence ID" value="NC_013532.1"/>
</dbReference>
<name>D1AT91_ANACI</name>
<reference evidence="2 3" key="1">
    <citation type="journal article" date="2010" name="J. Bacteriol.">
        <title>Complete genome sequence of Anaplasma marginale subsp. centrale.</title>
        <authorList>
            <person name="Herndon D.R."/>
            <person name="Palmer G.H."/>
            <person name="Shkap V."/>
            <person name="Knowles D.P. Jr."/>
            <person name="Brayton K.A."/>
        </authorList>
    </citation>
    <scope>NUCLEOTIDE SEQUENCE [LARGE SCALE GENOMIC DNA]</scope>
    <source>
        <strain evidence="2 3">Israel</strain>
    </source>
</reference>
<proteinExistence type="predicted"/>
<dbReference type="AlphaFoldDB" id="D1AT91"/>
<dbReference type="Proteomes" id="UP000000630">
    <property type="component" value="Chromosome"/>
</dbReference>
<accession>D1AT91</accession>